<dbReference type="OrthoDB" id="429950at2759"/>
<evidence type="ECO:0000259" key="7">
    <source>
        <dbReference type="PROSITE" id="PS50064"/>
    </source>
</evidence>
<evidence type="ECO:0000256" key="4">
    <source>
        <dbReference type="ARBA" id="ARBA00022833"/>
    </source>
</evidence>
<feature type="compositionally biased region" description="Basic and acidic residues" evidence="6">
    <location>
        <begin position="94"/>
        <end position="106"/>
    </location>
</feature>
<keyword evidence="4" id="KW-0862">Zinc</keyword>
<reference evidence="8" key="1">
    <citation type="journal article" date="2020" name="Stud. Mycol.">
        <title>101 Dothideomycetes genomes: a test case for predicting lifestyles and emergence of pathogens.</title>
        <authorList>
            <person name="Haridas S."/>
            <person name="Albert R."/>
            <person name="Binder M."/>
            <person name="Bloem J."/>
            <person name="Labutti K."/>
            <person name="Salamov A."/>
            <person name="Andreopoulos B."/>
            <person name="Baker S."/>
            <person name="Barry K."/>
            <person name="Bills G."/>
            <person name="Bluhm B."/>
            <person name="Cannon C."/>
            <person name="Castanera R."/>
            <person name="Culley D."/>
            <person name="Daum C."/>
            <person name="Ezra D."/>
            <person name="Gonzalez J."/>
            <person name="Henrissat B."/>
            <person name="Kuo A."/>
            <person name="Liang C."/>
            <person name="Lipzen A."/>
            <person name="Lutzoni F."/>
            <person name="Magnuson J."/>
            <person name="Mondo S."/>
            <person name="Nolan M."/>
            <person name="Ohm R."/>
            <person name="Pangilinan J."/>
            <person name="Park H.-J."/>
            <person name="Ramirez L."/>
            <person name="Alfaro M."/>
            <person name="Sun H."/>
            <person name="Tritt A."/>
            <person name="Yoshinaga Y."/>
            <person name="Zwiers L.-H."/>
            <person name="Turgeon B."/>
            <person name="Goodwin S."/>
            <person name="Spatafora J."/>
            <person name="Crous P."/>
            <person name="Grigoriev I."/>
        </authorList>
    </citation>
    <scope>NUCLEOTIDE SEQUENCE</scope>
    <source>
        <strain evidence="8">CBS 627.86</strain>
    </source>
</reference>
<dbReference type="GO" id="GO:0003677">
    <property type="term" value="F:DNA binding"/>
    <property type="evidence" value="ECO:0007669"/>
    <property type="project" value="InterPro"/>
</dbReference>
<evidence type="ECO:0000256" key="2">
    <source>
        <dbReference type="ARBA" id="ARBA00022723"/>
    </source>
</evidence>
<dbReference type="Proteomes" id="UP000799770">
    <property type="component" value="Unassembled WGS sequence"/>
</dbReference>
<organism evidence="8 9">
    <name type="scientific">Lophiotrema nucula</name>
    <dbReference type="NCBI Taxonomy" id="690887"/>
    <lineage>
        <taxon>Eukaryota</taxon>
        <taxon>Fungi</taxon>
        <taxon>Dikarya</taxon>
        <taxon>Ascomycota</taxon>
        <taxon>Pezizomycotina</taxon>
        <taxon>Dothideomycetes</taxon>
        <taxon>Pleosporomycetidae</taxon>
        <taxon>Pleosporales</taxon>
        <taxon>Lophiotremataceae</taxon>
        <taxon>Lophiotrema</taxon>
    </lineage>
</organism>
<dbReference type="SMART" id="SM01336">
    <property type="entry name" value="zf-PARP"/>
    <property type="match status" value="1"/>
</dbReference>
<protein>
    <recommendedName>
        <fullName evidence="7">PARP-type domain-containing protein</fullName>
    </recommendedName>
</protein>
<feature type="compositionally biased region" description="Basic residues" evidence="6">
    <location>
        <begin position="160"/>
        <end position="169"/>
    </location>
</feature>
<accession>A0A6A5Z008</accession>
<dbReference type="PROSITE" id="PS50064">
    <property type="entry name" value="ZF_PARP_2"/>
    <property type="match status" value="1"/>
</dbReference>
<evidence type="ECO:0000256" key="1">
    <source>
        <dbReference type="ARBA" id="ARBA00004123"/>
    </source>
</evidence>
<name>A0A6A5Z008_9PLEO</name>
<dbReference type="SUPFAM" id="SSF57716">
    <property type="entry name" value="Glucocorticoid receptor-like (DNA-binding domain)"/>
    <property type="match status" value="1"/>
</dbReference>
<dbReference type="AlphaFoldDB" id="A0A6A5Z008"/>
<dbReference type="Pfam" id="PF00645">
    <property type="entry name" value="zf-PARP"/>
    <property type="match status" value="1"/>
</dbReference>
<dbReference type="InterPro" id="IPR036957">
    <property type="entry name" value="Znf_PARP_sf"/>
</dbReference>
<keyword evidence="5" id="KW-0539">Nucleus</keyword>
<keyword evidence="2" id="KW-0479">Metal-binding</keyword>
<comment type="subcellular location">
    <subcellularLocation>
        <location evidence="1">Nucleus</location>
    </subcellularLocation>
</comment>
<dbReference type="EMBL" id="ML977333">
    <property type="protein sequence ID" value="KAF2111718.1"/>
    <property type="molecule type" value="Genomic_DNA"/>
</dbReference>
<dbReference type="GO" id="GO:0005634">
    <property type="term" value="C:nucleus"/>
    <property type="evidence" value="ECO:0007669"/>
    <property type="project" value="UniProtKB-SubCell"/>
</dbReference>
<keyword evidence="3" id="KW-0863">Zinc-finger</keyword>
<dbReference type="Gene3D" id="3.30.1740.10">
    <property type="entry name" value="Zinc finger, PARP-type"/>
    <property type="match status" value="1"/>
</dbReference>
<feature type="region of interest" description="Disordered" evidence="6">
    <location>
        <begin position="94"/>
        <end position="218"/>
    </location>
</feature>
<keyword evidence="9" id="KW-1185">Reference proteome</keyword>
<evidence type="ECO:0000256" key="5">
    <source>
        <dbReference type="ARBA" id="ARBA00023242"/>
    </source>
</evidence>
<sequence>MFAAEIASQGRAGCKSKECKDAAVKIAKGELRFGTLITIQDHTSWTWKHWGCVTPVQIANLQDESGGDTEMVDGFDELDEDSQQKVRYALKNGHVPDEDWKGDVEVNRPGQKGFRVKIATPKKKKAKAATPDDVDDEDKPKKKRGRPAKAADDEAAPAAKKPRAKKAKKVKDEDEDTEPEVIPTKKARGKVVKKEEEDVEVEPAAKKPKVKVRLQQDL</sequence>
<feature type="domain" description="PARP-type" evidence="7">
    <location>
        <begin position="2"/>
        <end position="94"/>
    </location>
</feature>
<evidence type="ECO:0000256" key="3">
    <source>
        <dbReference type="ARBA" id="ARBA00022771"/>
    </source>
</evidence>
<dbReference type="GO" id="GO:0008270">
    <property type="term" value="F:zinc ion binding"/>
    <property type="evidence" value="ECO:0007669"/>
    <property type="project" value="UniProtKB-KW"/>
</dbReference>
<evidence type="ECO:0000313" key="9">
    <source>
        <dbReference type="Proteomes" id="UP000799770"/>
    </source>
</evidence>
<evidence type="ECO:0000313" key="8">
    <source>
        <dbReference type="EMBL" id="KAF2111718.1"/>
    </source>
</evidence>
<dbReference type="InterPro" id="IPR001510">
    <property type="entry name" value="Znf_PARP"/>
</dbReference>
<gene>
    <name evidence="8" type="ORF">BDV96DRAFT_498799</name>
</gene>
<proteinExistence type="predicted"/>
<evidence type="ECO:0000256" key="6">
    <source>
        <dbReference type="SAM" id="MobiDB-lite"/>
    </source>
</evidence>